<dbReference type="InterPro" id="IPR008545">
    <property type="entry name" value="Web"/>
</dbReference>
<dbReference type="GO" id="GO:0005829">
    <property type="term" value="C:cytosol"/>
    <property type="evidence" value="ECO:0007669"/>
    <property type="project" value="TreeGrafter"/>
</dbReference>
<accession>A0AAW2WNT8</accession>
<reference evidence="4" key="2">
    <citation type="journal article" date="2024" name="Plant">
        <title>Genomic evolution and insights into agronomic trait innovations of Sesamum species.</title>
        <authorList>
            <person name="Miao H."/>
            <person name="Wang L."/>
            <person name="Qu L."/>
            <person name="Liu H."/>
            <person name="Sun Y."/>
            <person name="Le M."/>
            <person name="Wang Q."/>
            <person name="Wei S."/>
            <person name="Zheng Y."/>
            <person name="Lin W."/>
            <person name="Duan Y."/>
            <person name="Cao H."/>
            <person name="Xiong S."/>
            <person name="Wang X."/>
            <person name="Wei L."/>
            <person name="Li C."/>
            <person name="Ma Q."/>
            <person name="Ju M."/>
            <person name="Zhao R."/>
            <person name="Li G."/>
            <person name="Mu C."/>
            <person name="Tian Q."/>
            <person name="Mei H."/>
            <person name="Zhang T."/>
            <person name="Gao T."/>
            <person name="Zhang H."/>
        </authorList>
    </citation>
    <scope>NUCLEOTIDE SEQUENCE</scope>
    <source>
        <strain evidence="4">KEN1</strain>
    </source>
</reference>
<evidence type="ECO:0000256" key="2">
    <source>
        <dbReference type="ARBA" id="ARBA00023054"/>
    </source>
</evidence>
<dbReference type="PANTHER" id="PTHR32054">
    <property type="entry name" value="HEAVY CHAIN, PUTATIVE, EXPRESSED-RELATED-RELATED"/>
    <property type="match status" value="1"/>
</dbReference>
<comment type="caution">
    <text evidence="4">The sequence shown here is derived from an EMBL/GenBank/DDBJ whole genome shotgun (WGS) entry which is preliminary data.</text>
</comment>
<proteinExistence type="inferred from homology"/>
<protein>
    <submittedName>
        <fullName evidence="4">WEB family protein</fullName>
    </submittedName>
</protein>
<evidence type="ECO:0000256" key="3">
    <source>
        <dbReference type="SAM" id="Coils"/>
    </source>
</evidence>
<feature type="coiled-coil region" evidence="3">
    <location>
        <begin position="71"/>
        <end position="119"/>
    </location>
</feature>
<dbReference type="PANTHER" id="PTHR32054:SF3">
    <property type="entry name" value="HEAVY CHAIN, PUTATIVE, EXPRESSED-RELATED"/>
    <property type="match status" value="1"/>
</dbReference>
<gene>
    <name evidence="4" type="ORF">Slati_2028700</name>
</gene>
<dbReference type="GO" id="GO:0009904">
    <property type="term" value="P:chloroplast accumulation movement"/>
    <property type="evidence" value="ECO:0007669"/>
    <property type="project" value="TreeGrafter"/>
</dbReference>
<organism evidence="4">
    <name type="scientific">Sesamum latifolium</name>
    <dbReference type="NCBI Taxonomy" id="2727402"/>
    <lineage>
        <taxon>Eukaryota</taxon>
        <taxon>Viridiplantae</taxon>
        <taxon>Streptophyta</taxon>
        <taxon>Embryophyta</taxon>
        <taxon>Tracheophyta</taxon>
        <taxon>Spermatophyta</taxon>
        <taxon>Magnoliopsida</taxon>
        <taxon>eudicotyledons</taxon>
        <taxon>Gunneridae</taxon>
        <taxon>Pentapetalae</taxon>
        <taxon>asterids</taxon>
        <taxon>lamiids</taxon>
        <taxon>Lamiales</taxon>
        <taxon>Pedaliaceae</taxon>
        <taxon>Sesamum</taxon>
    </lineage>
</organism>
<evidence type="ECO:0000256" key="1">
    <source>
        <dbReference type="ARBA" id="ARBA00005485"/>
    </source>
</evidence>
<keyword evidence="2 3" id="KW-0175">Coiled coil</keyword>
<reference evidence="4" key="1">
    <citation type="submission" date="2020-06" db="EMBL/GenBank/DDBJ databases">
        <authorList>
            <person name="Li T."/>
            <person name="Hu X."/>
            <person name="Zhang T."/>
            <person name="Song X."/>
            <person name="Zhang H."/>
            <person name="Dai N."/>
            <person name="Sheng W."/>
            <person name="Hou X."/>
            <person name="Wei L."/>
        </authorList>
    </citation>
    <scope>NUCLEOTIDE SEQUENCE</scope>
    <source>
        <strain evidence="4">KEN1</strain>
        <tissue evidence="4">Leaf</tissue>
    </source>
</reference>
<name>A0AAW2WNT8_9LAMI</name>
<evidence type="ECO:0000313" key="4">
    <source>
        <dbReference type="EMBL" id="KAL0443060.1"/>
    </source>
</evidence>
<comment type="similarity">
    <text evidence="1">Belongs to the WEB family.</text>
</comment>
<sequence>MFKGRQNAPASPRKLDIGEIDTRAPFQSVKAAVSLFGEVGSPKSSPVAKKSKAEERVLEKETQHHMMLRELDCYRDQLRSAETAKAQALRELQRANRTLEELTNKLEILSESKQASIEAAEAARIRTKELEELQSLRAQQVTMRGKWTLKRKENDTRPVRQN</sequence>
<dbReference type="EMBL" id="JACGWN010000007">
    <property type="protein sequence ID" value="KAL0443060.1"/>
    <property type="molecule type" value="Genomic_DNA"/>
</dbReference>
<dbReference type="GO" id="GO:0009903">
    <property type="term" value="P:chloroplast avoidance movement"/>
    <property type="evidence" value="ECO:0007669"/>
    <property type="project" value="TreeGrafter"/>
</dbReference>
<dbReference type="Pfam" id="PF05701">
    <property type="entry name" value="WEMBL"/>
    <property type="match status" value="1"/>
</dbReference>
<dbReference type="AlphaFoldDB" id="A0AAW2WNT8"/>